<evidence type="ECO:0000256" key="4">
    <source>
        <dbReference type="ARBA" id="ARBA00022519"/>
    </source>
</evidence>
<comment type="similarity">
    <text evidence="2">Belongs to the UPF0283 family.</text>
</comment>
<dbReference type="EMBL" id="LAZR01002962">
    <property type="protein sequence ID" value="KKN23523.1"/>
    <property type="molecule type" value="Genomic_DNA"/>
</dbReference>
<organism evidence="9">
    <name type="scientific">marine sediment metagenome</name>
    <dbReference type="NCBI Taxonomy" id="412755"/>
    <lineage>
        <taxon>unclassified sequences</taxon>
        <taxon>metagenomes</taxon>
        <taxon>ecological metagenomes</taxon>
    </lineage>
</organism>
<feature type="transmembrane region" description="Helical" evidence="8">
    <location>
        <begin position="190"/>
        <end position="212"/>
    </location>
</feature>
<dbReference type="AlphaFoldDB" id="A0A0F9S2D9"/>
<feature type="transmembrane region" description="Helical" evidence="8">
    <location>
        <begin position="80"/>
        <end position="102"/>
    </location>
</feature>
<dbReference type="InterPro" id="IPR006507">
    <property type="entry name" value="UPF0283"/>
</dbReference>
<keyword evidence="3" id="KW-1003">Cell membrane</keyword>
<keyword evidence="7 8" id="KW-0472">Membrane</keyword>
<gene>
    <name evidence="9" type="ORF">LCGC14_0904090</name>
</gene>
<accession>A0A0F9S2D9</accession>
<evidence type="ECO:0000256" key="3">
    <source>
        <dbReference type="ARBA" id="ARBA00022475"/>
    </source>
</evidence>
<feature type="transmembrane region" description="Helical" evidence="8">
    <location>
        <begin position="50"/>
        <end position="74"/>
    </location>
</feature>
<keyword evidence="4" id="KW-0997">Cell inner membrane</keyword>
<evidence type="ECO:0000256" key="1">
    <source>
        <dbReference type="ARBA" id="ARBA00004429"/>
    </source>
</evidence>
<protein>
    <recommendedName>
        <fullName evidence="10">TIGR01620 family protein</fullName>
    </recommendedName>
</protein>
<keyword evidence="6 8" id="KW-1133">Transmembrane helix</keyword>
<evidence type="ECO:0008006" key="10">
    <source>
        <dbReference type="Google" id="ProtNLM"/>
    </source>
</evidence>
<dbReference type="PANTHER" id="PTHR39342:SF1">
    <property type="entry name" value="UPF0283 MEMBRANE PROTEIN YCJF"/>
    <property type="match status" value="1"/>
</dbReference>
<dbReference type="Pfam" id="PF05128">
    <property type="entry name" value="DUF697"/>
    <property type="match status" value="1"/>
</dbReference>
<evidence type="ECO:0000313" key="9">
    <source>
        <dbReference type="EMBL" id="KKN23523.1"/>
    </source>
</evidence>
<evidence type="ECO:0000256" key="5">
    <source>
        <dbReference type="ARBA" id="ARBA00022692"/>
    </source>
</evidence>
<comment type="subcellular location">
    <subcellularLocation>
        <location evidence="1">Cell inner membrane</location>
        <topology evidence="1">Multi-pass membrane protein</topology>
    </subcellularLocation>
</comment>
<dbReference type="PANTHER" id="PTHR39342">
    <property type="entry name" value="UPF0283 MEMBRANE PROTEIN YCJF"/>
    <property type="match status" value="1"/>
</dbReference>
<evidence type="ECO:0000256" key="7">
    <source>
        <dbReference type="ARBA" id="ARBA00023136"/>
    </source>
</evidence>
<dbReference type="InterPro" id="IPR021147">
    <property type="entry name" value="DUF697"/>
</dbReference>
<evidence type="ECO:0000256" key="2">
    <source>
        <dbReference type="ARBA" id="ARBA00008255"/>
    </source>
</evidence>
<reference evidence="9" key="1">
    <citation type="journal article" date="2015" name="Nature">
        <title>Complex archaea that bridge the gap between prokaryotes and eukaryotes.</title>
        <authorList>
            <person name="Spang A."/>
            <person name="Saw J.H."/>
            <person name="Jorgensen S.L."/>
            <person name="Zaremba-Niedzwiedzka K."/>
            <person name="Martijn J."/>
            <person name="Lind A.E."/>
            <person name="van Eijk R."/>
            <person name="Schleper C."/>
            <person name="Guy L."/>
            <person name="Ettema T.J."/>
        </authorList>
    </citation>
    <scope>NUCLEOTIDE SEQUENCE</scope>
</reference>
<dbReference type="GO" id="GO:0005886">
    <property type="term" value="C:plasma membrane"/>
    <property type="evidence" value="ECO:0007669"/>
    <property type="project" value="UniProtKB-SubCell"/>
</dbReference>
<keyword evidence="5 8" id="KW-0812">Transmembrane</keyword>
<sequence length="328" mass="36263">MAERDPYFRTIEDDSDWGVPETISGDDSMPLLSEQPITDKPATSWGKKAVILLLMVIVAIFSWQCYVTLIGLLISNVILGIAFAVLLAFFAVVIAVEIFRFIKGQRQLAKAEQLREQAALFIRERSHGKSDAFISELTSLYQNTAQGELLQTCLKNQPDYLNDAEVIDYLSEHFVAELDKQAYRLIQNESVNIGVLIALSPLAVIDALVALWRSFKLVNQINKIYGLSLTRIGQWQVFFKIIKMTLLAAGTEAAISSMIEKTSTGLTGMVAGSVAQGIGVSIYVSRLGQEAIKQSRPIIVNRKPPFGVAVLVEGIINKLKKKQTESQV</sequence>
<proteinExistence type="inferred from homology"/>
<name>A0A0F9S2D9_9ZZZZ</name>
<comment type="caution">
    <text evidence="9">The sequence shown here is derived from an EMBL/GenBank/DDBJ whole genome shotgun (WGS) entry which is preliminary data.</text>
</comment>
<evidence type="ECO:0000256" key="6">
    <source>
        <dbReference type="ARBA" id="ARBA00022989"/>
    </source>
</evidence>
<evidence type="ECO:0000256" key="8">
    <source>
        <dbReference type="SAM" id="Phobius"/>
    </source>
</evidence>